<comment type="caution">
    <text evidence="1">The sequence shown here is derived from an EMBL/GenBank/DDBJ whole genome shotgun (WGS) entry which is preliminary data.</text>
</comment>
<reference evidence="1 2" key="1">
    <citation type="submission" date="2023-06" db="EMBL/GenBank/DDBJ databases">
        <title>Draft genome sequence of Novosphingobium sp. strain IK01.</title>
        <authorList>
            <person name="Hatamoto M."/>
            <person name="Ikarashi T."/>
            <person name="Yamaguchi T."/>
        </authorList>
    </citation>
    <scope>NUCLEOTIDE SEQUENCE [LARGE SCALE GENOMIC DNA]</scope>
    <source>
        <strain evidence="1 2">IK01</strain>
    </source>
</reference>
<sequence length="52" mass="5605">MEFKDPICPRRVDGVTAGGGCAKAPGMIMANRPVTLTTTTTPVFRGWDRPRA</sequence>
<dbReference type="EMBL" id="BTFW01000001">
    <property type="protein sequence ID" value="GMM61479.1"/>
    <property type="molecule type" value="Genomic_DNA"/>
</dbReference>
<accession>A0ABQ6P8B4</accession>
<evidence type="ECO:0000313" key="1">
    <source>
        <dbReference type="EMBL" id="GMM61479.1"/>
    </source>
</evidence>
<organism evidence="1 2">
    <name type="scientific">Novosphingobium pituita</name>
    <dbReference type="NCBI Taxonomy" id="3056842"/>
    <lineage>
        <taxon>Bacteria</taxon>
        <taxon>Pseudomonadati</taxon>
        <taxon>Pseudomonadota</taxon>
        <taxon>Alphaproteobacteria</taxon>
        <taxon>Sphingomonadales</taxon>
        <taxon>Sphingomonadaceae</taxon>
        <taxon>Novosphingobium</taxon>
    </lineage>
</organism>
<evidence type="ECO:0000313" key="2">
    <source>
        <dbReference type="Proteomes" id="UP001187221"/>
    </source>
</evidence>
<dbReference type="Proteomes" id="UP001187221">
    <property type="component" value="Unassembled WGS sequence"/>
</dbReference>
<keyword evidence="2" id="KW-1185">Reference proteome</keyword>
<proteinExistence type="predicted"/>
<gene>
    <name evidence="1" type="ORF">NUTIK01_22560</name>
</gene>
<name>A0ABQ6P8B4_9SPHN</name>
<protein>
    <submittedName>
        <fullName evidence="1">Uncharacterized protein</fullName>
    </submittedName>
</protein>